<keyword evidence="5" id="KW-0997">Cell inner membrane</keyword>
<keyword evidence="3" id="KW-1003">Cell membrane</keyword>
<evidence type="ECO:0000313" key="12">
    <source>
        <dbReference type="EMBL" id="GAT32645.1"/>
    </source>
</evidence>
<dbReference type="NCBIfam" id="TIGR02532">
    <property type="entry name" value="IV_pilin_GFxxxE"/>
    <property type="match status" value="1"/>
</dbReference>
<dbReference type="Pfam" id="PF12019">
    <property type="entry name" value="GspH"/>
    <property type="match status" value="1"/>
</dbReference>
<reference evidence="13" key="1">
    <citation type="journal article" date="2017" name="Genome Announc.">
        <title>Draft Genome Sequence of Terrimicrobium sacchariphilum NM-5T, a Facultative Anaerobic Soil Bacterium of the Class Spartobacteria.</title>
        <authorList>
            <person name="Qiu Y.L."/>
            <person name="Tourlousse D.M."/>
            <person name="Matsuura N."/>
            <person name="Ohashi A."/>
            <person name="Sekiguchi Y."/>
        </authorList>
    </citation>
    <scope>NUCLEOTIDE SEQUENCE [LARGE SCALE GENOMIC DNA]</scope>
    <source>
        <strain evidence="13">NM-5</strain>
    </source>
</reference>
<comment type="similarity">
    <text evidence="9">Belongs to the GSP H family.</text>
</comment>
<dbReference type="NCBIfam" id="TIGR02596">
    <property type="entry name" value="Verru_Chthon cassette protein D"/>
    <property type="match status" value="1"/>
</dbReference>
<keyword evidence="13" id="KW-1185">Reference proteome</keyword>
<evidence type="ECO:0000256" key="5">
    <source>
        <dbReference type="ARBA" id="ARBA00022519"/>
    </source>
</evidence>
<dbReference type="GO" id="GO:0015627">
    <property type="term" value="C:type II protein secretion system complex"/>
    <property type="evidence" value="ECO:0007669"/>
    <property type="project" value="InterPro"/>
</dbReference>
<dbReference type="EMBL" id="BDCO01000002">
    <property type="protein sequence ID" value="GAT32645.1"/>
    <property type="molecule type" value="Genomic_DNA"/>
</dbReference>
<keyword evidence="4" id="KW-0488">Methylation</keyword>
<dbReference type="Proteomes" id="UP000076023">
    <property type="component" value="Unassembled WGS sequence"/>
</dbReference>
<dbReference type="Gene3D" id="3.30.700.10">
    <property type="entry name" value="Glycoprotein, Type 4 Pilin"/>
    <property type="match status" value="1"/>
</dbReference>
<dbReference type="InterPro" id="IPR045584">
    <property type="entry name" value="Pilin-like"/>
</dbReference>
<dbReference type="GO" id="GO:0015628">
    <property type="term" value="P:protein secretion by the type II secretion system"/>
    <property type="evidence" value="ECO:0007669"/>
    <property type="project" value="InterPro"/>
</dbReference>
<comment type="subcellular location">
    <subcellularLocation>
        <location evidence="1">Cell inner membrane</location>
        <topology evidence="1">Single-pass membrane protein</topology>
    </subcellularLocation>
</comment>
<dbReference type="GO" id="GO:0005886">
    <property type="term" value="C:plasma membrane"/>
    <property type="evidence" value="ECO:0007669"/>
    <property type="project" value="UniProtKB-SubCell"/>
</dbReference>
<evidence type="ECO:0000256" key="6">
    <source>
        <dbReference type="ARBA" id="ARBA00022692"/>
    </source>
</evidence>
<organism evidence="12 13">
    <name type="scientific">Terrimicrobium sacchariphilum</name>
    <dbReference type="NCBI Taxonomy" id="690879"/>
    <lineage>
        <taxon>Bacteria</taxon>
        <taxon>Pseudomonadati</taxon>
        <taxon>Verrucomicrobiota</taxon>
        <taxon>Terrimicrobiia</taxon>
        <taxon>Terrimicrobiales</taxon>
        <taxon>Terrimicrobiaceae</taxon>
        <taxon>Terrimicrobium</taxon>
    </lineage>
</organism>
<dbReference type="STRING" id="690879.TSACC_21044"/>
<evidence type="ECO:0000256" key="3">
    <source>
        <dbReference type="ARBA" id="ARBA00022475"/>
    </source>
</evidence>
<dbReference type="SUPFAM" id="SSF54523">
    <property type="entry name" value="Pili subunits"/>
    <property type="match status" value="1"/>
</dbReference>
<accession>A0A146G4C7</accession>
<comment type="caution">
    <text evidence="12">The sequence shown here is derived from an EMBL/GenBank/DDBJ whole genome shotgun (WGS) entry which is preliminary data.</text>
</comment>
<evidence type="ECO:0000256" key="10">
    <source>
        <dbReference type="ARBA" id="ARBA00030775"/>
    </source>
</evidence>
<keyword evidence="8" id="KW-0472">Membrane</keyword>
<feature type="domain" description="General secretion pathway GspH" evidence="11">
    <location>
        <begin position="49"/>
        <end position="161"/>
    </location>
</feature>
<name>A0A146G4C7_TERSA</name>
<evidence type="ECO:0000313" key="13">
    <source>
        <dbReference type="Proteomes" id="UP000076023"/>
    </source>
</evidence>
<dbReference type="Pfam" id="PF07963">
    <property type="entry name" value="N_methyl"/>
    <property type="match status" value="1"/>
</dbReference>
<proteinExistence type="inferred from homology"/>
<evidence type="ECO:0000256" key="2">
    <source>
        <dbReference type="ARBA" id="ARBA00021549"/>
    </source>
</evidence>
<protein>
    <recommendedName>
        <fullName evidence="2">Type II secretion system protein H</fullName>
    </recommendedName>
    <alternativeName>
        <fullName evidence="10">General secretion pathway protein H</fullName>
    </alternativeName>
</protein>
<dbReference type="AlphaFoldDB" id="A0A146G4C7"/>
<keyword evidence="7" id="KW-1133">Transmembrane helix</keyword>
<evidence type="ECO:0000256" key="4">
    <source>
        <dbReference type="ARBA" id="ARBA00022481"/>
    </source>
</evidence>
<evidence type="ECO:0000256" key="7">
    <source>
        <dbReference type="ARBA" id="ARBA00022989"/>
    </source>
</evidence>
<dbReference type="InParanoid" id="A0A146G4C7"/>
<dbReference type="OrthoDB" id="195810at2"/>
<dbReference type="InterPro" id="IPR022346">
    <property type="entry name" value="T2SS_GspH"/>
</dbReference>
<gene>
    <name evidence="12" type="ORF">TSACC_21044</name>
</gene>
<evidence type="ECO:0000256" key="9">
    <source>
        <dbReference type="ARBA" id="ARBA00025772"/>
    </source>
</evidence>
<dbReference type="InterPro" id="IPR012902">
    <property type="entry name" value="N_methyl_site"/>
</dbReference>
<evidence type="ECO:0000256" key="1">
    <source>
        <dbReference type="ARBA" id="ARBA00004377"/>
    </source>
</evidence>
<keyword evidence="6" id="KW-0812">Transmembrane</keyword>
<sequence>MLHDPRMRALRAVTLIELLCVVAILSLLAAASVTPIGSVVQSSRLNGVANELINELNQARHAAIARNRVVECRLYARTDGAIDEVQLWIYDPTRSTATPFDRKIVFDDPVVIAANTTWSSALQSAPVKETSGASPYVAFRFRPDGSTDLPASSPATLTLISQPGTEPTALKSLFFTAQIDPVTGLVRGYSE</sequence>
<evidence type="ECO:0000259" key="11">
    <source>
        <dbReference type="Pfam" id="PF12019"/>
    </source>
</evidence>
<dbReference type="InterPro" id="IPR019836">
    <property type="entry name" value="Verru/Chthon_D"/>
</dbReference>
<evidence type="ECO:0000256" key="8">
    <source>
        <dbReference type="ARBA" id="ARBA00023136"/>
    </source>
</evidence>